<evidence type="ECO:0000313" key="1">
    <source>
        <dbReference type="EMBL" id="ODS33537.1"/>
    </source>
</evidence>
<dbReference type="AlphaFoldDB" id="A0A1E3XD18"/>
<accession>A0A1E3XD18</accession>
<comment type="caution">
    <text evidence="1">The sequence shown here is derived from an EMBL/GenBank/DDBJ whole genome shotgun (WGS) entry which is preliminary data.</text>
</comment>
<proteinExistence type="predicted"/>
<evidence type="ECO:0008006" key="3">
    <source>
        <dbReference type="Google" id="ProtNLM"/>
    </source>
</evidence>
<reference evidence="1 2" key="1">
    <citation type="submission" date="2016-07" db="EMBL/GenBank/DDBJ databases">
        <title>Draft genome of Scalindua rubra, obtained from a brine-seawater interface in the Red Sea, sheds light on salt adaptation in anammox bacteria.</title>
        <authorList>
            <person name="Speth D.R."/>
            <person name="Lagkouvardos I."/>
            <person name="Wang Y."/>
            <person name="Qian P.-Y."/>
            <person name="Dutilh B.E."/>
            <person name="Jetten M.S."/>
        </authorList>
    </citation>
    <scope>NUCLEOTIDE SEQUENCE [LARGE SCALE GENOMIC DNA]</scope>
    <source>
        <strain evidence="1">BSI-1</strain>
    </source>
</reference>
<sequence>MPTPYQSEILRIIDNEGKGGECGVSLINRRMMLGTDFVRGLLDSMARVGLIDFIDSRRIRLTLRGLRALGKGPTGDAEEEKSRLGKEIPEERYKRWTKGRSSVPR</sequence>
<gene>
    <name evidence="1" type="ORF">SCARUB_01361</name>
</gene>
<evidence type="ECO:0000313" key="2">
    <source>
        <dbReference type="Proteomes" id="UP000094056"/>
    </source>
</evidence>
<organism evidence="1 2">
    <name type="scientific">Candidatus Scalindua rubra</name>
    <dbReference type="NCBI Taxonomy" id="1872076"/>
    <lineage>
        <taxon>Bacteria</taxon>
        <taxon>Pseudomonadati</taxon>
        <taxon>Planctomycetota</taxon>
        <taxon>Candidatus Brocadiia</taxon>
        <taxon>Candidatus Brocadiales</taxon>
        <taxon>Candidatus Scalinduaceae</taxon>
        <taxon>Candidatus Scalindua</taxon>
    </lineage>
</organism>
<dbReference type="Proteomes" id="UP000094056">
    <property type="component" value="Unassembled WGS sequence"/>
</dbReference>
<name>A0A1E3XD18_9BACT</name>
<dbReference type="EMBL" id="MAYW01000026">
    <property type="protein sequence ID" value="ODS33537.1"/>
    <property type="molecule type" value="Genomic_DNA"/>
</dbReference>
<protein>
    <recommendedName>
        <fullName evidence="3">ArnR1-like winged helix-turn-helix domain-containing protein</fullName>
    </recommendedName>
</protein>